<organism evidence="1 2">
    <name type="scientific">Occallatibacter riparius</name>
    <dbReference type="NCBI Taxonomy" id="1002689"/>
    <lineage>
        <taxon>Bacteria</taxon>
        <taxon>Pseudomonadati</taxon>
        <taxon>Acidobacteriota</taxon>
        <taxon>Terriglobia</taxon>
        <taxon>Terriglobales</taxon>
        <taxon>Acidobacteriaceae</taxon>
        <taxon>Occallatibacter</taxon>
    </lineage>
</organism>
<evidence type="ECO:0000313" key="1">
    <source>
        <dbReference type="EMBL" id="UWZ82762.1"/>
    </source>
</evidence>
<dbReference type="KEGG" id="orp:MOP44_19585"/>
<dbReference type="InterPro" id="IPR016181">
    <property type="entry name" value="Acyl_CoA_acyltransferase"/>
</dbReference>
<keyword evidence="2" id="KW-1185">Reference proteome</keyword>
<evidence type="ECO:0000313" key="2">
    <source>
        <dbReference type="Proteomes" id="UP001059380"/>
    </source>
</evidence>
<dbReference type="Proteomes" id="UP001059380">
    <property type="component" value="Chromosome"/>
</dbReference>
<proteinExistence type="predicted"/>
<sequence>MQLQVETWGYDATDIIPRKAFLVMQKVGGQVLGAFDSDLPGAPVNGDASSMIGFALSLPGVKTGPNSPNGQPYPYIHSHMLAVKEGYRNRGLGAQLKLAQRHDALARGITHIEWTFDPVEIKNAFLNINKLGAIVRRYTENFYGVSSSRLQGGLPTDRLIAEWELDSARVKGILEGKPPADLVIEERICVPASIYQWKASEPDRPRALAVHTENRHKFQQAFARGLAVIGFQRDPQGNGIFELGPLDQPGLGI</sequence>
<protein>
    <submittedName>
        <fullName evidence="1">GNAT family N-acetyltransferase</fullName>
    </submittedName>
</protein>
<dbReference type="InterPro" id="IPR038764">
    <property type="entry name" value="GNAT_N_AcTrfase_prd"/>
</dbReference>
<gene>
    <name evidence="1" type="ORF">MOP44_19585</name>
</gene>
<dbReference type="Gene3D" id="3.40.630.30">
    <property type="match status" value="1"/>
</dbReference>
<dbReference type="PANTHER" id="PTHR41700">
    <property type="entry name" value="GCN5-RELATED N-ACETYLTRANSFERASE"/>
    <property type="match status" value="1"/>
</dbReference>
<dbReference type="SUPFAM" id="SSF55729">
    <property type="entry name" value="Acyl-CoA N-acyltransferases (Nat)"/>
    <property type="match status" value="1"/>
</dbReference>
<dbReference type="RefSeq" id="WP_260791968.1">
    <property type="nucleotide sequence ID" value="NZ_CP093313.1"/>
</dbReference>
<name>A0A9J7BLW7_9BACT</name>
<dbReference type="PANTHER" id="PTHR41700:SF1">
    <property type="entry name" value="N-ACETYLTRANSFERASE DOMAIN-CONTAINING PROTEIN"/>
    <property type="match status" value="1"/>
</dbReference>
<reference evidence="1" key="1">
    <citation type="submission" date="2021-04" db="EMBL/GenBank/DDBJ databases">
        <title>Phylogenetic analysis of Acidobacteriaceae.</title>
        <authorList>
            <person name="Qiu L."/>
            <person name="Zhang Q."/>
        </authorList>
    </citation>
    <scope>NUCLEOTIDE SEQUENCE</scope>
    <source>
        <strain evidence="1">DSM 25168</strain>
    </source>
</reference>
<accession>A0A9J7BLW7</accession>
<dbReference type="AlphaFoldDB" id="A0A9J7BLW7"/>
<dbReference type="EMBL" id="CP093313">
    <property type="protein sequence ID" value="UWZ82762.1"/>
    <property type="molecule type" value="Genomic_DNA"/>
</dbReference>